<dbReference type="CDD" id="cd07717">
    <property type="entry name" value="RNaseZ_ZiPD-like_MBL-fold"/>
    <property type="match status" value="1"/>
</dbReference>
<comment type="function">
    <text evidence="8">Zinc phosphodiesterase, which displays some tRNA 3'-processing endonuclease activity. Probably involved in tRNA maturation, by removing a 3'-trailer from precursor tRNA.</text>
</comment>
<sequence>MKLTILGCYSATPKANNNPTAQVLEIKGHLFLIDCGEGTQVRLRNSQVRFARIKHIFISHLHGDHFFGLPGLIATFQLLGRQAELHIYGPKGIKEAITLLLKLGSSWTSFPLYFHELTTTCSEVIFEDEKVVVKTIPLKHRVYANGFLFAEQPGERKLNRVAAEEYNIDICYYQNIKNGRDVVLDDGTVLANSLLTYDPSPAKSYAFCSDTKYVPENVSLLRGVTALYHESTFLHQHADLAEKTGHSTARQAAEIAKASEVGMLILGHYSTRYSSLGVFKDEAETVFEPVFLAEDGKEFVI</sequence>
<keyword evidence="2 8" id="KW-0819">tRNA processing</keyword>
<comment type="caution">
    <text evidence="9">The sequence shown here is derived from an EMBL/GenBank/DDBJ whole genome shotgun (WGS) entry which is preliminary data.</text>
</comment>
<dbReference type="Gene3D" id="3.60.15.10">
    <property type="entry name" value="Ribonuclease Z/Hydroxyacylglutathione hydrolase-like"/>
    <property type="match status" value="1"/>
</dbReference>
<comment type="similarity">
    <text evidence="8">Belongs to the RNase Z family.</text>
</comment>
<protein>
    <recommendedName>
        <fullName evidence="8">Ribonuclease Z</fullName>
        <shortName evidence="8">RNase Z</shortName>
        <ecNumber evidence="8">3.1.26.11</ecNumber>
    </recommendedName>
    <alternativeName>
        <fullName evidence="8">tRNA 3 endonuclease</fullName>
    </alternativeName>
    <alternativeName>
        <fullName evidence="8">tRNase Z</fullName>
    </alternativeName>
</protein>
<dbReference type="STRING" id="946077.W5A_10724"/>
<comment type="cofactor">
    <cofactor evidence="8">
        <name>Zn(2+)</name>
        <dbReference type="ChEBI" id="CHEBI:29105"/>
    </cofactor>
    <text evidence="8">Binds 2 Zn(2+) ions.</text>
</comment>
<feature type="binding site" evidence="8">
    <location>
        <position position="140"/>
    </location>
    <ligand>
        <name>Zn(2+)</name>
        <dbReference type="ChEBI" id="CHEBI:29105"/>
        <label>1</label>
        <note>catalytic</note>
    </ligand>
</feature>
<evidence type="ECO:0000256" key="2">
    <source>
        <dbReference type="ARBA" id="ARBA00022694"/>
    </source>
</evidence>
<dbReference type="RefSeq" id="WP_008240410.1">
    <property type="nucleotide sequence ID" value="NZ_AJJU01000023.1"/>
</dbReference>
<dbReference type="HAMAP" id="MF_01818">
    <property type="entry name" value="RNase_Z_BN"/>
    <property type="match status" value="1"/>
</dbReference>
<name>I0W9E8_9FLAO</name>
<dbReference type="PANTHER" id="PTHR46018">
    <property type="entry name" value="ZINC PHOSPHODIESTERASE ELAC PROTEIN 1"/>
    <property type="match status" value="1"/>
</dbReference>
<dbReference type="InterPro" id="IPR036866">
    <property type="entry name" value="RibonucZ/Hydroxyglut_hydro"/>
</dbReference>
<dbReference type="Proteomes" id="UP000005938">
    <property type="component" value="Unassembled WGS sequence"/>
</dbReference>
<feature type="binding site" evidence="8">
    <location>
        <position position="210"/>
    </location>
    <ligand>
        <name>Zn(2+)</name>
        <dbReference type="ChEBI" id="CHEBI:29105"/>
        <label>2</label>
        <note>catalytic</note>
    </ligand>
</feature>
<keyword evidence="5 8" id="KW-0255">Endonuclease</keyword>
<dbReference type="InterPro" id="IPR013471">
    <property type="entry name" value="RNase_Z/BN"/>
</dbReference>
<feature type="binding site" evidence="8">
    <location>
        <position position="65"/>
    </location>
    <ligand>
        <name>Zn(2+)</name>
        <dbReference type="ChEBI" id="CHEBI:29105"/>
        <label>2</label>
        <note>catalytic</note>
    </ligand>
</feature>
<dbReference type="OrthoDB" id="9800940at2"/>
<evidence type="ECO:0000256" key="8">
    <source>
        <dbReference type="HAMAP-Rule" id="MF_01818"/>
    </source>
</evidence>
<evidence type="ECO:0000313" key="10">
    <source>
        <dbReference type="Proteomes" id="UP000005938"/>
    </source>
</evidence>
<dbReference type="EC" id="3.1.26.11" evidence="8"/>
<feature type="binding site" evidence="8">
    <location>
        <position position="210"/>
    </location>
    <ligand>
        <name>Zn(2+)</name>
        <dbReference type="ChEBI" id="CHEBI:29105"/>
        <label>1</label>
        <note>catalytic</note>
    </ligand>
</feature>
<dbReference type="NCBIfam" id="NF000801">
    <property type="entry name" value="PRK00055.1-3"/>
    <property type="match status" value="1"/>
</dbReference>
<keyword evidence="6 8" id="KW-0378">Hydrolase</keyword>
<evidence type="ECO:0000256" key="6">
    <source>
        <dbReference type="ARBA" id="ARBA00022801"/>
    </source>
</evidence>
<accession>I0W9E8</accession>
<keyword evidence="10" id="KW-1185">Reference proteome</keyword>
<keyword evidence="4 8" id="KW-0479">Metal-binding</keyword>
<keyword evidence="7 8" id="KW-0862">Zinc</keyword>
<feature type="binding site" evidence="8">
    <location>
        <position position="268"/>
    </location>
    <ligand>
        <name>Zn(2+)</name>
        <dbReference type="ChEBI" id="CHEBI:29105"/>
        <label>2</label>
        <note>catalytic</note>
    </ligand>
</feature>
<comment type="catalytic activity">
    <reaction evidence="8">
        <text>Endonucleolytic cleavage of RNA, removing extra 3' nucleotides from tRNA precursor, generating 3' termini of tRNAs. A 3'-hydroxy group is left at the tRNA terminus and a 5'-phosphoryl group is left at the trailer molecule.</text>
        <dbReference type="EC" id="3.1.26.11"/>
    </reaction>
</comment>
<reference evidence="9 10" key="1">
    <citation type="journal article" date="2012" name="J. Bacteriol.">
        <title>Genome Sequence of the Halotolerant Bacterium Imtechella halotolerans K1T.</title>
        <authorList>
            <person name="Kumar S."/>
            <person name="Vikram S."/>
            <person name="Subramanian S."/>
            <person name="Raghava G.P."/>
            <person name="Pinnaka A.K."/>
        </authorList>
    </citation>
    <scope>NUCLEOTIDE SEQUENCE [LARGE SCALE GENOMIC DNA]</scope>
    <source>
        <strain evidence="9 10">K1</strain>
    </source>
</reference>
<dbReference type="AlphaFoldDB" id="I0W9E8"/>
<keyword evidence="3 8" id="KW-0540">Nuclease</keyword>
<evidence type="ECO:0000256" key="7">
    <source>
        <dbReference type="ARBA" id="ARBA00022833"/>
    </source>
</evidence>
<evidence type="ECO:0000256" key="3">
    <source>
        <dbReference type="ARBA" id="ARBA00022722"/>
    </source>
</evidence>
<feature type="binding site" evidence="8">
    <location>
        <position position="64"/>
    </location>
    <ligand>
        <name>Zn(2+)</name>
        <dbReference type="ChEBI" id="CHEBI:29105"/>
        <label>2</label>
        <note>catalytic</note>
    </ligand>
</feature>
<feature type="binding site" evidence="8">
    <location>
        <position position="62"/>
    </location>
    <ligand>
        <name>Zn(2+)</name>
        <dbReference type="ChEBI" id="CHEBI:29105"/>
        <label>1</label>
        <note>catalytic</note>
    </ligand>
</feature>
<dbReference type="GO" id="GO:0008270">
    <property type="term" value="F:zinc ion binding"/>
    <property type="evidence" value="ECO:0007669"/>
    <property type="project" value="UniProtKB-UniRule"/>
</dbReference>
<comment type="subunit">
    <text evidence="1 8">Homodimer.</text>
</comment>
<gene>
    <name evidence="8" type="primary">rnz</name>
    <name evidence="9" type="ORF">W5A_10724</name>
</gene>
<evidence type="ECO:0000313" key="9">
    <source>
        <dbReference type="EMBL" id="EID73014.1"/>
    </source>
</evidence>
<dbReference type="Pfam" id="PF23023">
    <property type="entry name" value="Anti-Pycsar_Apyc1"/>
    <property type="match status" value="1"/>
</dbReference>
<organism evidence="9 10">
    <name type="scientific">Imtechella halotolerans K1</name>
    <dbReference type="NCBI Taxonomy" id="946077"/>
    <lineage>
        <taxon>Bacteria</taxon>
        <taxon>Pseudomonadati</taxon>
        <taxon>Bacteroidota</taxon>
        <taxon>Flavobacteriia</taxon>
        <taxon>Flavobacteriales</taxon>
        <taxon>Flavobacteriaceae</taxon>
        <taxon>Imtechella</taxon>
    </lineage>
</organism>
<dbReference type="eggNOG" id="COG1234">
    <property type="taxonomic scope" value="Bacteria"/>
</dbReference>
<dbReference type="EMBL" id="AJJU01000023">
    <property type="protein sequence ID" value="EID73014.1"/>
    <property type="molecule type" value="Genomic_DNA"/>
</dbReference>
<feature type="active site" description="Proton acceptor" evidence="8">
    <location>
        <position position="64"/>
    </location>
</feature>
<dbReference type="NCBIfam" id="TIGR02651">
    <property type="entry name" value="RNase_Z"/>
    <property type="match status" value="1"/>
</dbReference>
<feature type="binding site" evidence="8">
    <location>
        <position position="60"/>
    </location>
    <ligand>
        <name>Zn(2+)</name>
        <dbReference type="ChEBI" id="CHEBI:29105"/>
        <label>1</label>
        <note>catalytic</note>
    </ligand>
</feature>
<proteinExistence type="inferred from homology"/>
<dbReference type="GO" id="GO:0042781">
    <property type="term" value="F:3'-tRNA processing endoribonuclease activity"/>
    <property type="evidence" value="ECO:0007669"/>
    <property type="project" value="UniProtKB-UniRule"/>
</dbReference>
<evidence type="ECO:0000256" key="4">
    <source>
        <dbReference type="ARBA" id="ARBA00022723"/>
    </source>
</evidence>
<evidence type="ECO:0000256" key="1">
    <source>
        <dbReference type="ARBA" id="ARBA00011738"/>
    </source>
</evidence>
<dbReference type="PANTHER" id="PTHR46018:SF2">
    <property type="entry name" value="ZINC PHOSPHODIESTERASE ELAC PROTEIN 1"/>
    <property type="match status" value="1"/>
</dbReference>
<dbReference type="PATRIC" id="fig|946077.3.peg.2162"/>
<evidence type="ECO:0000256" key="5">
    <source>
        <dbReference type="ARBA" id="ARBA00022759"/>
    </source>
</evidence>
<dbReference type="SUPFAM" id="SSF56281">
    <property type="entry name" value="Metallo-hydrolase/oxidoreductase"/>
    <property type="match status" value="1"/>
</dbReference>